<dbReference type="PANTHER" id="PTHR11879:SF14">
    <property type="entry name" value="ASPARTATE AMINOTRANSFERASE"/>
    <property type="match status" value="1"/>
</dbReference>
<gene>
    <name evidence="12" type="ORF">AYBTSS11_LOCUS13194</name>
</gene>
<sequence length="498" mass="56595">MWRYIYGRISRRFVSTSCASASAHGWWDHVRTAPKDPIVSVNEAFLADPFPHKINLGMGTYRGDDGKPFIPQCVRDAEMKIQRCKLEELNSSAVRSKFVQECVKLAYGNDSYVVREGLFAGVPTLSGTAACRLFADFQRHFYPDAQMYLPDPTWSNHHNIWRQAEIPVKTFHYYHPDTRGLDFAALLQDVKNAPDSSFFLLHPCAHNPTGVDPTEEQWREISYQFKVKNHFPFFDMAYQGFSSGDLDKDAIALRIFVEDGHLIGCSQSFSKNMGLSEHKVGCLSILCQSIKQVAALKSQLQLMSHAMYSSIPFHGVSLVANILSDSDVEALWRKEIKVMANRIETMRTTLRHCLQNLDSSLNWEHITSQVGMFCFSGLTPDQVKQLEKLFHIYMTPDGRISMAGVTTSNVAYLANAIHQVTRIDEEALRSCYVMVCIRIHDRDTKEMLNRKETRSKCSVSLPTRLSNKPLRPVEKEMNSEIILNIEATRQAIQAKLVA</sequence>
<dbReference type="FunFam" id="3.40.640.10:FF:000015">
    <property type="entry name" value="Aspartate aminotransferase"/>
    <property type="match status" value="1"/>
</dbReference>
<dbReference type="GO" id="GO:0005739">
    <property type="term" value="C:mitochondrion"/>
    <property type="evidence" value="ECO:0007669"/>
    <property type="project" value="TreeGrafter"/>
</dbReference>
<evidence type="ECO:0000256" key="10">
    <source>
        <dbReference type="ARBA" id="ARBA00053140"/>
    </source>
</evidence>
<comment type="subunit">
    <text evidence="3">Homodimer.</text>
</comment>
<dbReference type="AlphaFoldDB" id="A0AA86VM95"/>
<evidence type="ECO:0000256" key="7">
    <source>
        <dbReference type="ARBA" id="ARBA00022898"/>
    </source>
</evidence>
<dbReference type="EC" id="2.6.1.1" evidence="4"/>
<dbReference type="Pfam" id="PF00155">
    <property type="entry name" value="Aminotran_1_2"/>
    <property type="match status" value="1"/>
</dbReference>
<evidence type="ECO:0000259" key="11">
    <source>
        <dbReference type="Pfam" id="PF00155"/>
    </source>
</evidence>
<dbReference type="GO" id="GO:0030170">
    <property type="term" value="F:pyridoxal phosphate binding"/>
    <property type="evidence" value="ECO:0007669"/>
    <property type="project" value="InterPro"/>
</dbReference>
<dbReference type="InterPro" id="IPR015421">
    <property type="entry name" value="PyrdxlP-dep_Trfase_major"/>
</dbReference>
<keyword evidence="7" id="KW-0663">Pyridoxal phosphate</keyword>
<keyword evidence="5" id="KW-0032">Aminotransferase</keyword>
<dbReference type="InterPro" id="IPR004839">
    <property type="entry name" value="Aminotransferase_I/II_large"/>
</dbReference>
<evidence type="ECO:0000256" key="1">
    <source>
        <dbReference type="ARBA" id="ARBA00001933"/>
    </source>
</evidence>
<dbReference type="PRINTS" id="PR00799">
    <property type="entry name" value="TRANSAMINASE"/>
</dbReference>
<organism evidence="12 13">
    <name type="scientific">Sphenostylis stenocarpa</name>
    <dbReference type="NCBI Taxonomy" id="92480"/>
    <lineage>
        <taxon>Eukaryota</taxon>
        <taxon>Viridiplantae</taxon>
        <taxon>Streptophyta</taxon>
        <taxon>Embryophyta</taxon>
        <taxon>Tracheophyta</taxon>
        <taxon>Spermatophyta</taxon>
        <taxon>Magnoliopsida</taxon>
        <taxon>eudicotyledons</taxon>
        <taxon>Gunneridae</taxon>
        <taxon>Pentapetalae</taxon>
        <taxon>rosids</taxon>
        <taxon>fabids</taxon>
        <taxon>Fabales</taxon>
        <taxon>Fabaceae</taxon>
        <taxon>Papilionoideae</taxon>
        <taxon>50 kb inversion clade</taxon>
        <taxon>NPAAA clade</taxon>
        <taxon>indigoferoid/millettioid clade</taxon>
        <taxon>Phaseoleae</taxon>
        <taxon>Sphenostylis</taxon>
    </lineage>
</organism>
<evidence type="ECO:0000256" key="8">
    <source>
        <dbReference type="ARBA" id="ARBA00030923"/>
    </source>
</evidence>
<name>A0AA86VM95_9FABA</name>
<dbReference type="InterPro" id="IPR015422">
    <property type="entry name" value="PyrdxlP-dep_Trfase_small"/>
</dbReference>
<dbReference type="Gene3D" id="3.40.640.10">
    <property type="entry name" value="Type I PLP-dependent aspartate aminotransferase-like (Major domain)"/>
    <property type="match status" value="1"/>
</dbReference>
<evidence type="ECO:0000256" key="9">
    <source>
        <dbReference type="ARBA" id="ARBA00049185"/>
    </source>
</evidence>
<dbReference type="PANTHER" id="PTHR11879">
    <property type="entry name" value="ASPARTATE AMINOTRANSFERASE"/>
    <property type="match status" value="1"/>
</dbReference>
<proteinExistence type="inferred from homology"/>
<dbReference type="CDD" id="cd00609">
    <property type="entry name" value="AAT_like"/>
    <property type="match status" value="1"/>
</dbReference>
<comment type="cofactor">
    <cofactor evidence="1">
        <name>pyridoxal 5'-phosphate</name>
        <dbReference type="ChEBI" id="CHEBI:597326"/>
    </cofactor>
</comment>
<reference evidence="12" key="1">
    <citation type="submission" date="2023-10" db="EMBL/GenBank/DDBJ databases">
        <authorList>
            <person name="Domelevo Entfellner J.-B."/>
        </authorList>
    </citation>
    <scope>NUCLEOTIDE SEQUENCE</scope>
</reference>
<dbReference type="SUPFAM" id="SSF53383">
    <property type="entry name" value="PLP-dependent transferases"/>
    <property type="match status" value="1"/>
</dbReference>
<keyword evidence="6" id="KW-0808">Transferase</keyword>
<evidence type="ECO:0000256" key="5">
    <source>
        <dbReference type="ARBA" id="ARBA00022576"/>
    </source>
</evidence>
<evidence type="ECO:0000256" key="3">
    <source>
        <dbReference type="ARBA" id="ARBA00011738"/>
    </source>
</evidence>
<dbReference type="Gramene" id="rna-AYBTSS11_LOCUS13194">
    <property type="protein sequence ID" value="CAJ1948446.1"/>
    <property type="gene ID" value="gene-AYBTSS11_LOCUS13194"/>
</dbReference>
<dbReference type="FunFam" id="3.90.1150.10:FF:000001">
    <property type="entry name" value="Aspartate aminotransferase"/>
    <property type="match status" value="1"/>
</dbReference>
<dbReference type="GO" id="GO:0004069">
    <property type="term" value="F:L-aspartate:2-oxoglutarate aminotransferase activity"/>
    <property type="evidence" value="ECO:0007669"/>
    <property type="project" value="UniProtKB-EC"/>
</dbReference>
<dbReference type="InterPro" id="IPR015424">
    <property type="entry name" value="PyrdxlP-dep_Trfase"/>
</dbReference>
<feature type="domain" description="Aminotransferase class I/classII large" evidence="11">
    <location>
        <begin position="52"/>
        <end position="417"/>
    </location>
</feature>
<comment type="catalytic activity">
    <reaction evidence="9">
        <text>L-aspartate + 2-oxoglutarate = oxaloacetate + L-glutamate</text>
        <dbReference type="Rhea" id="RHEA:21824"/>
        <dbReference type="ChEBI" id="CHEBI:16452"/>
        <dbReference type="ChEBI" id="CHEBI:16810"/>
        <dbReference type="ChEBI" id="CHEBI:29985"/>
        <dbReference type="ChEBI" id="CHEBI:29991"/>
        <dbReference type="EC" id="2.6.1.1"/>
    </reaction>
</comment>
<protein>
    <recommendedName>
        <fullName evidence="4">aspartate transaminase</fullName>
        <ecNumber evidence="4">2.6.1.1</ecNumber>
    </recommendedName>
    <alternativeName>
        <fullName evidence="8">Transaminase A</fullName>
    </alternativeName>
</protein>
<evidence type="ECO:0000256" key="6">
    <source>
        <dbReference type="ARBA" id="ARBA00022679"/>
    </source>
</evidence>
<dbReference type="InterPro" id="IPR000796">
    <property type="entry name" value="Asp_trans"/>
</dbReference>
<dbReference type="NCBIfam" id="NF006719">
    <property type="entry name" value="PRK09257.1"/>
    <property type="match status" value="1"/>
</dbReference>
<evidence type="ECO:0000313" key="12">
    <source>
        <dbReference type="EMBL" id="CAJ1948446.1"/>
    </source>
</evidence>
<keyword evidence="13" id="KW-1185">Reference proteome</keyword>
<dbReference type="Proteomes" id="UP001189624">
    <property type="component" value="Chromosome 4"/>
</dbReference>
<evidence type="ECO:0000256" key="4">
    <source>
        <dbReference type="ARBA" id="ARBA00012753"/>
    </source>
</evidence>
<evidence type="ECO:0000256" key="2">
    <source>
        <dbReference type="ARBA" id="ARBA00007441"/>
    </source>
</evidence>
<evidence type="ECO:0000313" key="13">
    <source>
        <dbReference type="Proteomes" id="UP001189624"/>
    </source>
</evidence>
<dbReference type="GO" id="GO:0006520">
    <property type="term" value="P:amino acid metabolic process"/>
    <property type="evidence" value="ECO:0007669"/>
    <property type="project" value="InterPro"/>
</dbReference>
<accession>A0AA86VM95</accession>
<dbReference type="EMBL" id="OY731401">
    <property type="protein sequence ID" value="CAJ1948446.1"/>
    <property type="molecule type" value="Genomic_DNA"/>
</dbReference>
<comment type="similarity">
    <text evidence="2">Belongs to the class-I pyridoxal-phosphate-dependent aminotransferase family.</text>
</comment>
<dbReference type="Gene3D" id="3.90.1150.10">
    <property type="entry name" value="Aspartate Aminotransferase, domain 1"/>
    <property type="match status" value="1"/>
</dbReference>
<comment type="function">
    <text evidence="10">Important for the metabolism of amino acids and Krebs-cycle related organic acids. In plants, it is involved in nitrogen metabolism and in aspects of carbon and energy metabolism.</text>
</comment>